<keyword evidence="2" id="KW-0812">Transmembrane</keyword>
<comment type="caution">
    <text evidence="3">The sequence shown here is derived from an EMBL/GenBank/DDBJ whole genome shotgun (WGS) entry which is preliminary data.</text>
</comment>
<sequence>MIGIIIVGILVFLFLIIIRRRIVKLFTYWKKNDEERVPVVNFSKSPPTPGGSGDTTAPLAAAADGAGALSPTGDSYQDADPSQGGKVPHVTINLSQEGVPKNSKFQQAAFRSSIDLVKAYLRSFTD</sequence>
<accession>A0A1D1UTX0</accession>
<feature type="transmembrane region" description="Helical" evidence="2">
    <location>
        <begin position="6"/>
        <end position="22"/>
    </location>
</feature>
<evidence type="ECO:0000313" key="4">
    <source>
        <dbReference type="Proteomes" id="UP000186922"/>
    </source>
</evidence>
<feature type="region of interest" description="Disordered" evidence="1">
    <location>
        <begin position="65"/>
        <end position="87"/>
    </location>
</feature>
<organism evidence="3 4">
    <name type="scientific">Ramazzottius varieornatus</name>
    <name type="common">Water bear</name>
    <name type="synonym">Tardigrade</name>
    <dbReference type="NCBI Taxonomy" id="947166"/>
    <lineage>
        <taxon>Eukaryota</taxon>
        <taxon>Metazoa</taxon>
        <taxon>Ecdysozoa</taxon>
        <taxon>Tardigrada</taxon>
        <taxon>Eutardigrada</taxon>
        <taxon>Parachela</taxon>
        <taxon>Hypsibioidea</taxon>
        <taxon>Ramazzottiidae</taxon>
        <taxon>Ramazzottius</taxon>
    </lineage>
</organism>
<evidence type="ECO:0000256" key="2">
    <source>
        <dbReference type="SAM" id="Phobius"/>
    </source>
</evidence>
<evidence type="ECO:0000313" key="3">
    <source>
        <dbReference type="EMBL" id="GAU91960.1"/>
    </source>
</evidence>
<dbReference type="Proteomes" id="UP000186922">
    <property type="component" value="Unassembled WGS sequence"/>
</dbReference>
<dbReference type="AlphaFoldDB" id="A0A1D1UTX0"/>
<protein>
    <submittedName>
        <fullName evidence="3">Uncharacterized protein</fullName>
    </submittedName>
</protein>
<evidence type="ECO:0000256" key="1">
    <source>
        <dbReference type="SAM" id="MobiDB-lite"/>
    </source>
</evidence>
<keyword evidence="2" id="KW-1133">Transmembrane helix</keyword>
<keyword evidence="2" id="KW-0472">Membrane</keyword>
<dbReference type="EMBL" id="BDGG01000002">
    <property type="protein sequence ID" value="GAU91960.1"/>
    <property type="molecule type" value="Genomic_DNA"/>
</dbReference>
<feature type="region of interest" description="Disordered" evidence="1">
    <location>
        <begin position="40"/>
        <end position="59"/>
    </location>
</feature>
<proteinExistence type="predicted"/>
<keyword evidence="4" id="KW-1185">Reference proteome</keyword>
<reference evidence="3 4" key="1">
    <citation type="journal article" date="2016" name="Nat. Commun.">
        <title>Extremotolerant tardigrade genome and improved radiotolerance of human cultured cells by tardigrade-unique protein.</title>
        <authorList>
            <person name="Hashimoto T."/>
            <person name="Horikawa D.D."/>
            <person name="Saito Y."/>
            <person name="Kuwahara H."/>
            <person name="Kozuka-Hata H."/>
            <person name="Shin-I T."/>
            <person name="Minakuchi Y."/>
            <person name="Ohishi K."/>
            <person name="Motoyama A."/>
            <person name="Aizu T."/>
            <person name="Enomoto A."/>
            <person name="Kondo K."/>
            <person name="Tanaka S."/>
            <person name="Hara Y."/>
            <person name="Koshikawa S."/>
            <person name="Sagara H."/>
            <person name="Miura T."/>
            <person name="Yokobori S."/>
            <person name="Miyagawa K."/>
            <person name="Suzuki Y."/>
            <person name="Kubo T."/>
            <person name="Oyama M."/>
            <person name="Kohara Y."/>
            <person name="Fujiyama A."/>
            <person name="Arakawa K."/>
            <person name="Katayama T."/>
            <person name="Toyoda A."/>
            <person name="Kunieda T."/>
        </authorList>
    </citation>
    <scope>NUCLEOTIDE SEQUENCE [LARGE SCALE GENOMIC DNA]</scope>
    <source>
        <strain evidence="3 4">YOKOZUNA-1</strain>
    </source>
</reference>
<name>A0A1D1UTX0_RAMVA</name>
<gene>
    <name evidence="3" type="primary">RvY_04116-1</name>
    <name evidence="3" type="synonym">RvY_04116.1</name>
    <name evidence="3" type="ORF">RvY_04116</name>
</gene>